<evidence type="ECO:0000259" key="4">
    <source>
        <dbReference type="SMART" id="SM00672"/>
    </source>
</evidence>
<evidence type="ECO:0000256" key="3">
    <source>
        <dbReference type="SAM" id="Phobius"/>
    </source>
</evidence>
<feature type="transmembrane region" description="Helical" evidence="3">
    <location>
        <begin position="196"/>
        <end position="215"/>
    </location>
</feature>
<comment type="similarity">
    <text evidence="1">Belongs to the glycosyltransferase 90 family.</text>
</comment>
<dbReference type="VEuPathDB" id="FungiDB:ASPNIDRAFT2_1171126"/>
<feature type="transmembrane region" description="Helical" evidence="3">
    <location>
        <begin position="12"/>
        <end position="30"/>
    </location>
</feature>
<dbReference type="VEuPathDB" id="FungiDB:An01g04570"/>
<evidence type="ECO:0000313" key="5">
    <source>
        <dbReference type="EMBL" id="GAQ33627.1"/>
    </source>
</evidence>
<dbReference type="InterPro" id="IPR006598">
    <property type="entry name" value="CAP10"/>
</dbReference>
<comment type="caution">
    <text evidence="5">The sequence shown here is derived from an EMBL/GenBank/DDBJ whole genome shotgun (WGS) entry which is preliminary data.</text>
</comment>
<dbReference type="PANTHER" id="PTHR12203:SF35">
    <property type="entry name" value="PROTEIN O-GLUCOSYLTRANSFERASE 1"/>
    <property type="match status" value="1"/>
</dbReference>
<keyword evidence="3" id="KW-1133">Transmembrane helix</keyword>
<dbReference type="PaxDb" id="5061-CADANGAP00000436"/>
<organism evidence="5 6">
    <name type="scientific">Aspergillus niger</name>
    <dbReference type="NCBI Taxonomy" id="5061"/>
    <lineage>
        <taxon>Eukaryota</taxon>
        <taxon>Fungi</taxon>
        <taxon>Dikarya</taxon>
        <taxon>Ascomycota</taxon>
        <taxon>Pezizomycotina</taxon>
        <taxon>Eurotiomycetes</taxon>
        <taxon>Eurotiomycetidae</taxon>
        <taxon>Eurotiales</taxon>
        <taxon>Aspergillaceae</taxon>
        <taxon>Aspergillus</taxon>
        <taxon>Aspergillus subgen. Circumdati</taxon>
    </lineage>
</organism>
<proteinExistence type="inferred from homology"/>
<dbReference type="OrthoDB" id="541052at2759"/>
<keyword evidence="2" id="KW-0808">Transferase</keyword>
<dbReference type="Proteomes" id="UP000068243">
    <property type="component" value="Unassembled WGS sequence"/>
</dbReference>
<dbReference type="PANTHER" id="PTHR12203">
    <property type="entry name" value="KDEL LYS-ASP-GLU-LEU CONTAINING - RELATED"/>
    <property type="match status" value="1"/>
</dbReference>
<gene>
    <name evidence="5" type="ORF">ABL_00264</name>
</gene>
<feature type="transmembrane region" description="Helical" evidence="3">
    <location>
        <begin position="399"/>
        <end position="420"/>
    </location>
</feature>
<dbReference type="GO" id="GO:0016740">
    <property type="term" value="F:transferase activity"/>
    <property type="evidence" value="ECO:0007669"/>
    <property type="project" value="UniProtKB-KW"/>
</dbReference>
<keyword evidence="3" id="KW-0812">Transmembrane</keyword>
<protein>
    <submittedName>
        <fullName evidence="5">Capsular associated protein</fullName>
    </submittedName>
</protein>
<keyword evidence="3" id="KW-0472">Membrane</keyword>
<feature type="transmembrane region" description="Helical" evidence="3">
    <location>
        <begin position="275"/>
        <end position="296"/>
    </location>
</feature>
<sequence length="997" mass="112886">MVFLSAETGLKAAIGVFLLSCTFISTSYKTTFAFDHPLITAVLACYFAGICLLVLSRFIHRIPKIASSAPKYSSIPLTERDQSLEEPFSPISLDSNSSFALTRSRSSARWIKLGLLSVLGCVRIALYRDLTFHTECAPDGYAYTIPFLLALYDYWRNQRNRPVAKWSAPERPQNAHLRAIATFASRMHSFLFQSRLRYVIAAFFLLTGGYITVTFNRGLQSTYICPNTSSLHTRMRVFTIFSLILDSLILIGAAELASEGSRSGESIRKPPLASWAYSLLGVAIFYTIVVIILIATSDGDDRFISAQYLRSAVGQAVLVTCVVAAASQLVAYYGIAGLAVLAGFVTLYFTWASTLFNGQHPFPLIFASRAFAALFFIFAGAVAYLYARTASEDEAQFLYRFNLAMRIAFTFLAAIGLILVHQQHSAAHLHPIDLLVYDGRQHHNQWLAQANSSQTLADAVRKYRAQYNQHPPPNFDKWYEYAVNRSSLVVDEFDQIYNDLLPFRALPPAQIRDMTQKLATNPYNEIGAISIRDGKARVQEGIKPTHAWMVISASKMIEKFAEFLPDMDLAFNLNDEPRVSVPWEKVSVLRHQARSYGLPPEDSIRTEWSTDRGAQWGPIEPADQTTETMFVDNSFKHIFDRYMSSTCPPSSKARSQRIWDRRHICLSCVRPHSLGEFPSDWAAATDICHQPDLASLHGFFLSPASFKVTQDLTPVFSQSTIAGFNDIIFPSPWNYVDKIEYKPSEEHPDANYTDKANTLFWIGSTSEGVSNHGEWKGIPRQRLAHLVNNNTLNSVSVFLPTNETDTYMYEVLNGRAPSDILHLDTSVNVIDPIVRCRREDCDDQSKELGAASRVDFQSHWQYRYLFDSDGAGFSGRFLPFMQSHSLPFKTGLFRQWFDSRITPWLHFVPIDLRLHGLWSTLAYFAGVDTTLTVNGATRHVHMPPHDIEGTWIAEEGRKWANRVIRKEDMEIYFFRLLLEWGRITDDQRDVLGYRLDM</sequence>
<evidence type="ECO:0000256" key="2">
    <source>
        <dbReference type="ARBA" id="ARBA00022679"/>
    </source>
</evidence>
<feature type="domain" description="Glycosyl transferase CAP10" evidence="4">
    <location>
        <begin position="676"/>
        <end position="980"/>
    </location>
</feature>
<reference evidence="6" key="1">
    <citation type="journal article" date="2016" name="Genome Announc.">
        <title>Draft genome sequence of Aspergillus niger strain An76.</title>
        <authorList>
            <person name="Gong W."/>
            <person name="Cheng Z."/>
            <person name="Zhang H."/>
            <person name="Liu L."/>
            <person name="Gao P."/>
            <person name="Wang L."/>
        </authorList>
    </citation>
    <scope>NUCLEOTIDE SEQUENCE [LARGE SCALE GENOMIC DNA]</scope>
    <source>
        <strain evidence="6">An76</strain>
    </source>
</reference>
<dbReference type="VEuPathDB" id="FungiDB:ATCC64974_19600"/>
<accession>A0A100I2R2</accession>
<feature type="transmembrane region" description="Helical" evidence="3">
    <location>
        <begin position="235"/>
        <end position="254"/>
    </location>
</feature>
<evidence type="ECO:0000313" key="6">
    <source>
        <dbReference type="Proteomes" id="UP000068243"/>
    </source>
</evidence>
<dbReference type="InterPro" id="IPR051091">
    <property type="entry name" value="O-Glucosyltr/Glycosyltrsf_90"/>
</dbReference>
<feature type="transmembrane region" description="Helical" evidence="3">
    <location>
        <begin position="36"/>
        <end position="55"/>
    </location>
</feature>
<dbReference type="EMBL" id="BCMY01000001">
    <property type="protein sequence ID" value="GAQ33627.1"/>
    <property type="molecule type" value="Genomic_DNA"/>
</dbReference>
<dbReference type="OMA" id="ECAPAGY"/>
<feature type="transmembrane region" description="Helical" evidence="3">
    <location>
        <begin position="308"/>
        <end position="326"/>
    </location>
</feature>
<feature type="transmembrane region" description="Helical" evidence="3">
    <location>
        <begin position="364"/>
        <end position="387"/>
    </location>
</feature>
<dbReference type="AlphaFoldDB" id="A0A100I2R2"/>
<feature type="transmembrane region" description="Helical" evidence="3">
    <location>
        <begin position="333"/>
        <end position="352"/>
    </location>
</feature>
<dbReference type="VEuPathDB" id="FungiDB:M747DRAFT_263993"/>
<name>A0A100I2R2_ASPNG</name>
<evidence type="ECO:0000256" key="1">
    <source>
        <dbReference type="ARBA" id="ARBA00010118"/>
    </source>
</evidence>
<dbReference type="SMART" id="SM00672">
    <property type="entry name" value="CAP10"/>
    <property type="match status" value="1"/>
</dbReference>